<keyword evidence="1" id="KW-0175">Coiled coil</keyword>
<dbReference type="AlphaFoldDB" id="L9WXK3"/>
<evidence type="ECO:0000256" key="1">
    <source>
        <dbReference type="SAM" id="Coils"/>
    </source>
</evidence>
<evidence type="ECO:0000313" key="2">
    <source>
        <dbReference type="EMBL" id="ELY54204.1"/>
    </source>
</evidence>
<organism evidence="2 3">
    <name type="scientific">Natronococcus jeotgali DSM 18795</name>
    <dbReference type="NCBI Taxonomy" id="1227498"/>
    <lineage>
        <taxon>Archaea</taxon>
        <taxon>Methanobacteriati</taxon>
        <taxon>Methanobacteriota</taxon>
        <taxon>Stenosarchaea group</taxon>
        <taxon>Halobacteria</taxon>
        <taxon>Halobacteriales</taxon>
        <taxon>Natrialbaceae</taxon>
        <taxon>Natronococcus</taxon>
    </lineage>
</organism>
<dbReference type="Proteomes" id="UP000011531">
    <property type="component" value="Unassembled WGS sequence"/>
</dbReference>
<evidence type="ECO:0000313" key="3">
    <source>
        <dbReference type="Proteomes" id="UP000011531"/>
    </source>
</evidence>
<reference evidence="2 3" key="1">
    <citation type="journal article" date="2014" name="PLoS Genet.">
        <title>Phylogenetically driven sequencing of extremely halophilic archaea reveals strategies for static and dynamic osmo-response.</title>
        <authorList>
            <person name="Becker E.A."/>
            <person name="Seitzer P.M."/>
            <person name="Tritt A."/>
            <person name="Larsen D."/>
            <person name="Krusor M."/>
            <person name="Yao A.I."/>
            <person name="Wu D."/>
            <person name="Madern D."/>
            <person name="Eisen J.A."/>
            <person name="Darling A.E."/>
            <person name="Facciotti M.T."/>
        </authorList>
    </citation>
    <scope>NUCLEOTIDE SEQUENCE [LARGE SCALE GENOMIC DNA]</scope>
    <source>
        <strain evidence="2 3">DSM 18795</strain>
    </source>
</reference>
<sequence length="325" mass="37512">MLPIQELRKIIEERGLGVRSRSSSELIDAILTDRWTVDEFDDLLDRIADIERETEPLGYYIADIESIEQLTSRDLDEELAERFLTEEVSFDDDNNLIDEGFEINNHSSNEIAATYWTQTINYTLDPLNELRPRKTLYDTGFRIDLKTNRVFIQTDIYGKARGLVSALEDKGLQLEEVGHQSVDNSYANDQVEEFVKELEEDLEEQRDQEQSSLVDSNIDLDVITIDTVKILVDGAEVKDVRIGGRSDIFTHKDVEHFINSRDGKIVQIEGEILYEGTYFAFQAGYNENLGRVKVRKKGGATGDIGLVFEFYNYLYEKYKHYFIVD</sequence>
<comment type="caution">
    <text evidence="2">The sequence shown here is derived from an EMBL/GenBank/DDBJ whole genome shotgun (WGS) entry which is preliminary data.</text>
</comment>
<protein>
    <submittedName>
        <fullName evidence="2">Uncharacterized protein</fullName>
    </submittedName>
</protein>
<gene>
    <name evidence="2" type="ORF">C492_16543</name>
</gene>
<keyword evidence="3" id="KW-1185">Reference proteome</keyword>
<feature type="coiled-coil region" evidence="1">
    <location>
        <begin position="188"/>
        <end position="215"/>
    </location>
</feature>
<accession>L9WXK3</accession>
<dbReference type="EMBL" id="AOIA01000141">
    <property type="protein sequence ID" value="ELY54204.1"/>
    <property type="molecule type" value="Genomic_DNA"/>
</dbReference>
<name>L9WXK3_9EURY</name>
<proteinExistence type="predicted"/>